<feature type="chain" id="PRO_5045968212" evidence="1">
    <location>
        <begin position="20"/>
        <end position="264"/>
    </location>
</feature>
<feature type="signal peptide" evidence="1">
    <location>
        <begin position="1"/>
        <end position="19"/>
    </location>
</feature>
<organism evidence="2 3">
    <name type="scientific">Jejudonia soesokkakensis</name>
    <dbReference type="NCBI Taxonomy" id="1323432"/>
    <lineage>
        <taxon>Bacteria</taxon>
        <taxon>Pseudomonadati</taxon>
        <taxon>Bacteroidota</taxon>
        <taxon>Flavobacteriia</taxon>
        <taxon>Flavobacteriales</taxon>
        <taxon>Flavobacteriaceae</taxon>
        <taxon>Jejudonia</taxon>
    </lineage>
</organism>
<accession>A0ABW2MU03</accession>
<evidence type="ECO:0000256" key="1">
    <source>
        <dbReference type="SAM" id="SignalP"/>
    </source>
</evidence>
<dbReference type="GO" id="GO:0008237">
    <property type="term" value="F:metallopeptidase activity"/>
    <property type="evidence" value="ECO:0007669"/>
    <property type="project" value="UniProtKB-KW"/>
</dbReference>
<dbReference type="RefSeq" id="WP_380218401.1">
    <property type="nucleotide sequence ID" value="NZ_JBHTBN010000006.1"/>
</dbReference>
<protein>
    <submittedName>
        <fullName evidence="2">Membrane metalloprotease</fullName>
    </submittedName>
</protein>
<sequence length="264" mass="29456">MKISKLQFLLVLATLTLFSACKSDESDDTVADFKAENRKALGTSASDLLSNDTYQNLRVEFAYSEGFRPEQETITNFVNFLNTRVNKPGGISITETVVAPQEGSPYTTSEIREIEDAIRTQYTAGDEIVVYIFFANGRSNNDTATSVTLGTAYQNTSIVLYESTLRNISASQNIDLSTLESTTLHHEFGHLFGLVNIQDDDIHQNHEDPNQARHCVVEDCLMYFETNSADRGALRTFFNRNAIANVPQFDPNLCIEDLRAKGGR</sequence>
<name>A0ABW2MU03_9FLAO</name>
<keyword evidence="1" id="KW-0732">Signal</keyword>
<reference evidence="3" key="1">
    <citation type="journal article" date="2019" name="Int. J. Syst. Evol. Microbiol.">
        <title>The Global Catalogue of Microorganisms (GCM) 10K type strain sequencing project: providing services to taxonomists for standard genome sequencing and annotation.</title>
        <authorList>
            <consortium name="The Broad Institute Genomics Platform"/>
            <consortium name="The Broad Institute Genome Sequencing Center for Infectious Disease"/>
            <person name="Wu L."/>
            <person name="Ma J."/>
        </authorList>
    </citation>
    <scope>NUCLEOTIDE SEQUENCE [LARGE SCALE GENOMIC DNA]</scope>
    <source>
        <strain evidence="3">CGMCC 1.16306</strain>
    </source>
</reference>
<proteinExistence type="predicted"/>
<dbReference type="PROSITE" id="PS51257">
    <property type="entry name" value="PROKAR_LIPOPROTEIN"/>
    <property type="match status" value="1"/>
</dbReference>
<dbReference type="Proteomes" id="UP001596415">
    <property type="component" value="Unassembled WGS sequence"/>
</dbReference>
<evidence type="ECO:0000313" key="2">
    <source>
        <dbReference type="EMBL" id="MFC7358432.1"/>
    </source>
</evidence>
<evidence type="ECO:0000313" key="3">
    <source>
        <dbReference type="Proteomes" id="UP001596415"/>
    </source>
</evidence>
<dbReference type="SUPFAM" id="SSF55486">
    <property type="entry name" value="Metalloproteases ('zincins'), catalytic domain"/>
    <property type="match status" value="1"/>
</dbReference>
<dbReference type="InterPro" id="IPR024079">
    <property type="entry name" value="MetalloPept_cat_dom_sf"/>
</dbReference>
<keyword evidence="2" id="KW-0645">Protease</keyword>
<gene>
    <name evidence="2" type="ORF">ACFQO1_12095</name>
</gene>
<keyword evidence="2" id="KW-0378">Hydrolase</keyword>
<comment type="caution">
    <text evidence="2">The sequence shown here is derived from an EMBL/GenBank/DDBJ whole genome shotgun (WGS) entry which is preliminary data.</text>
</comment>
<keyword evidence="2" id="KW-0482">Metalloprotease</keyword>
<dbReference type="Gene3D" id="3.40.390.10">
    <property type="entry name" value="Collagenase (Catalytic Domain)"/>
    <property type="match status" value="1"/>
</dbReference>
<keyword evidence="3" id="KW-1185">Reference proteome</keyword>
<dbReference type="EMBL" id="JBHTBN010000006">
    <property type="protein sequence ID" value="MFC7358432.1"/>
    <property type="molecule type" value="Genomic_DNA"/>
</dbReference>